<organism evidence="1 2">
    <name type="scientific">Salvia divinorum</name>
    <name type="common">Maria pastora</name>
    <name type="synonym">Diviner's sage</name>
    <dbReference type="NCBI Taxonomy" id="28513"/>
    <lineage>
        <taxon>Eukaryota</taxon>
        <taxon>Viridiplantae</taxon>
        <taxon>Streptophyta</taxon>
        <taxon>Embryophyta</taxon>
        <taxon>Tracheophyta</taxon>
        <taxon>Spermatophyta</taxon>
        <taxon>Magnoliopsida</taxon>
        <taxon>eudicotyledons</taxon>
        <taxon>Gunneridae</taxon>
        <taxon>Pentapetalae</taxon>
        <taxon>asterids</taxon>
        <taxon>lamiids</taxon>
        <taxon>Lamiales</taxon>
        <taxon>Lamiaceae</taxon>
        <taxon>Nepetoideae</taxon>
        <taxon>Mentheae</taxon>
        <taxon>Salviinae</taxon>
        <taxon>Salvia</taxon>
        <taxon>Salvia subgen. Calosphace</taxon>
    </lineage>
</organism>
<dbReference type="Proteomes" id="UP001567538">
    <property type="component" value="Unassembled WGS sequence"/>
</dbReference>
<dbReference type="EMBL" id="JBEAFC010000007">
    <property type="protein sequence ID" value="KAL1547826.1"/>
    <property type="molecule type" value="Genomic_DNA"/>
</dbReference>
<dbReference type="AlphaFoldDB" id="A0ABD1GYH6"/>
<evidence type="ECO:0000313" key="1">
    <source>
        <dbReference type="EMBL" id="KAL1547826.1"/>
    </source>
</evidence>
<protein>
    <submittedName>
        <fullName evidence="1">Uncharacterized protein</fullName>
    </submittedName>
</protein>
<keyword evidence="2" id="KW-1185">Reference proteome</keyword>
<name>A0ABD1GYH6_SALDI</name>
<reference evidence="1 2" key="1">
    <citation type="submission" date="2024-06" db="EMBL/GenBank/DDBJ databases">
        <title>A chromosome level genome sequence of Diviner's sage (Salvia divinorum).</title>
        <authorList>
            <person name="Ford S.A."/>
            <person name="Ro D.-K."/>
            <person name="Ness R.W."/>
            <person name="Phillips M.A."/>
        </authorList>
    </citation>
    <scope>NUCLEOTIDE SEQUENCE [LARGE SCALE GENOMIC DNA]</scope>
    <source>
        <strain evidence="1">SAF-2024a</strain>
        <tissue evidence="1">Leaf</tissue>
    </source>
</reference>
<gene>
    <name evidence="1" type="ORF">AAHA92_16137</name>
</gene>
<sequence length="136" mass="14863">MPLRYFLGRHIKCQSYSNAGFLKICSSCVYLDLVLGSILELKGVKAYICSVLGVGVNHFNRRVADEILKDCSKHLSLAPAFSLGFNIGQLWIVSWTGSAARSHGVPVHNGLVAMVGTRGILSFHNSLSHLKLLKSH</sequence>
<proteinExistence type="predicted"/>
<evidence type="ECO:0000313" key="2">
    <source>
        <dbReference type="Proteomes" id="UP001567538"/>
    </source>
</evidence>
<comment type="caution">
    <text evidence="1">The sequence shown here is derived from an EMBL/GenBank/DDBJ whole genome shotgun (WGS) entry which is preliminary data.</text>
</comment>
<accession>A0ABD1GYH6</accession>